<dbReference type="Gene3D" id="1.25.40.10">
    <property type="entry name" value="Tetratricopeptide repeat domain"/>
    <property type="match status" value="1"/>
</dbReference>
<dbReference type="Proteomes" id="UP000198548">
    <property type="component" value="Unassembled WGS sequence"/>
</dbReference>
<reference evidence="2 5" key="2">
    <citation type="submission" date="2019-07" db="EMBL/GenBank/DDBJ databases">
        <title>Whole genome shotgun sequence of Alkalibacterium putridalgicola NBRC 103243.</title>
        <authorList>
            <person name="Hosoyama A."/>
            <person name="Uohara A."/>
            <person name="Ohji S."/>
            <person name="Ichikawa N."/>
        </authorList>
    </citation>
    <scope>NUCLEOTIDE SEQUENCE [LARGE SCALE GENOMIC DNA]</scope>
    <source>
        <strain evidence="2 5">NBRC 103243</strain>
    </source>
</reference>
<feature type="domain" description="HTH cro/C1-type" evidence="1">
    <location>
        <begin position="12"/>
        <end position="65"/>
    </location>
</feature>
<evidence type="ECO:0000313" key="4">
    <source>
        <dbReference type="Proteomes" id="UP000198548"/>
    </source>
</evidence>
<accession>A0A1H7TXU9</accession>
<dbReference type="SUPFAM" id="SSF48452">
    <property type="entry name" value="TPR-like"/>
    <property type="match status" value="1"/>
</dbReference>
<evidence type="ECO:0000259" key="1">
    <source>
        <dbReference type="PROSITE" id="PS50943"/>
    </source>
</evidence>
<name>A0A1H7TXU9_9LACT</name>
<dbReference type="Pfam" id="PF01381">
    <property type="entry name" value="HTH_3"/>
    <property type="match status" value="1"/>
</dbReference>
<dbReference type="CDD" id="cd00093">
    <property type="entry name" value="HTH_XRE"/>
    <property type="match status" value="1"/>
</dbReference>
<evidence type="ECO:0000313" key="5">
    <source>
        <dbReference type="Proteomes" id="UP000321425"/>
    </source>
</evidence>
<dbReference type="AlphaFoldDB" id="A0A1H7TXU9"/>
<reference evidence="3 4" key="1">
    <citation type="submission" date="2016-10" db="EMBL/GenBank/DDBJ databases">
        <authorList>
            <person name="de Groot N.N."/>
        </authorList>
    </citation>
    <scope>NUCLEOTIDE SEQUENCE [LARGE SCALE GENOMIC DNA]</scope>
    <source>
        <strain evidence="3 4">DSM 19182</strain>
    </source>
</reference>
<dbReference type="PANTHER" id="PTHR37038:SF13">
    <property type="entry name" value="HTH CRO_C1-TYPE DOMAIN-CONTAINING PROTEIN"/>
    <property type="match status" value="1"/>
</dbReference>
<dbReference type="InterPro" id="IPR001387">
    <property type="entry name" value="Cro/C1-type_HTH"/>
</dbReference>
<dbReference type="PANTHER" id="PTHR37038">
    <property type="entry name" value="TRANSCRIPTIONAL REGULATOR-RELATED"/>
    <property type="match status" value="1"/>
</dbReference>
<dbReference type="PROSITE" id="PS50943">
    <property type="entry name" value="HTH_CROC1"/>
    <property type="match status" value="1"/>
</dbReference>
<dbReference type="SUPFAM" id="SSF47413">
    <property type="entry name" value="lambda repressor-like DNA-binding domains"/>
    <property type="match status" value="1"/>
</dbReference>
<proteinExistence type="predicted"/>
<organism evidence="3 4">
    <name type="scientific">Alkalibacterium putridalgicola</name>
    <dbReference type="NCBI Taxonomy" id="426703"/>
    <lineage>
        <taxon>Bacteria</taxon>
        <taxon>Bacillati</taxon>
        <taxon>Bacillota</taxon>
        <taxon>Bacilli</taxon>
        <taxon>Lactobacillales</taxon>
        <taxon>Carnobacteriaceae</taxon>
        <taxon>Alkalibacterium</taxon>
    </lineage>
</organism>
<dbReference type="Pfam" id="PF21259">
    <property type="entry name" value="Rgg_C"/>
    <property type="match status" value="1"/>
</dbReference>
<dbReference type="SMART" id="SM00530">
    <property type="entry name" value="HTH_XRE"/>
    <property type="match status" value="1"/>
</dbReference>
<dbReference type="InterPro" id="IPR010982">
    <property type="entry name" value="Lambda_DNA-bd_dom_sf"/>
</dbReference>
<dbReference type="EMBL" id="BJUX01000004">
    <property type="protein sequence ID" value="GEK88571.1"/>
    <property type="molecule type" value="Genomic_DNA"/>
</dbReference>
<dbReference type="InterPro" id="IPR010057">
    <property type="entry name" value="Transcription_activator_Rgg_C"/>
</dbReference>
<dbReference type="Proteomes" id="UP000321425">
    <property type="component" value="Unassembled WGS sequence"/>
</dbReference>
<dbReference type="GO" id="GO:0003677">
    <property type="term" value="F:DNA binding"/>
    <property type="evidence" value="ECO:0007669"/>
    <property type="project" value="InterPro"/>
</dbReference>
<gene>
    <name evidence="2" type="ORF">APU01nite_06100</name>
    <name evidence="3" type="ORF">SAMN04488100_11463</name>
</gene>
<dbReference type="InterPro" id="IPR053163">
    <property type="entry name" value="HTH-type_regulator_Rgg"/>
</dbReference>
<protein>
    <submittedName>
        <fullName evidence="3">Helix-turn-helix domain-containing protein</fullName>
    </submittedName>
</protein>
<dbReference type="STRING" id="426703.SAMN04488100_11463"/>
<evidence type="ECO:0000313" key="2">
    <source>
        <dbReference type="EMBL" id="GEK88571.1"/>
    </source>
</evidence>
<dbReference type="EMBL" id="FOBL01000014">
    <property type="protein sequence ID" value="SEL89385.1"/>
    <property type="molecule type" value="Genomic_DNA"/>
</dbReference>
<dbReference type="InterPro" id="IPR011990">
    <property type="entry name" value="TPR-like_helical_dom_sf"/>
</dbReference>
<dbReference type="RefSeq" id="WP_091488154.1">
    <property type="nucleotide sequence ID" value="NZ_BJUX01000004.1"/>
</dbReference>
<keyword evidence="5" id="KW-1185">Reference proteome</keyword>
<sequence length="300" mass="34943">MDNIYYHFGQTLKTIRMNKGYTQEDIADGKMSRSNYTKVENDEINPNIVKFFAILDHMDMSVDEFSFILNGYNLNEKEHILYLFKNMTQSPSLPYLQNLIKASNDLLQKRSDHMVQDILNVTLGYWALLNDHDLKKAQMYAGKVWDRLKTLDKMYLAEYQLLNRTLYLFEIETAISLTNKALDDLQEYKSFQEADDLRLSYLSNIACILIDNGQYKRAMVYVDHLITESKKEYQIIVLGAALVRKGMCLKGDGFSEDSENAFNSAIEMFEIMDREDYVEGTRKNPKAVYNPYGYVDLKSN</sequence>
<evidence type="ECO:0000313" key="3">
    <source>
        <dbReference type="EMBL" id="SEL89385.1"/>
    </source>
</evidence>
<dbReference type="Gene3D" id="1.10.260.40">
    <property type="entry name" value="lambda repressor-like DNA-binding domains"/>
    <property type="match status" value="1"/>
</dbReference>
<dbReference type="OrthoDB" id="2360592at2"/>